<dbReference type="EMBL" id="LR134318">
    <property type="protein sequence ID" value="VEF11411.1"/>
    <property type="molecule type" value="Genomic_DNA"/>
</dbReference>
<protein>
    <submittedName>
        <fullName evidence="1">Uncharacterized protein</fullName>
    </submittedName>
</protein>
<gene>
    <name evidence="1" type="ORF">NCTC9428_03030</name>
</gene>
<name>A0A448DX38_PSEFL</name>
<organism evidence="1 2">
    <name type="scientific">Pseudomonas fluorescens</name>
    <dbReference type="NCBI Taxonomy" id="294"/>
    <lineage>
        <taxon>Bacteria</taxon>
        <taxon>Pseudomonadati</taxon>
        <taxon>Pseudomonadota</taxon>
        <taxon>Gammaproteobacteria</taxon>
        <taxon>Pseudomonadales</taxon>
        <taxon>Pseudomonadaceae</taxon>
        <taxon>Pseudomonas</taxon>
    </lineage>
</organism>
<sequence>MNVFRNLLTVAQETRLCALDAWHVTFEDQALRMECPDRYHEELLRQCDEMDRQGIISWEECRELRRMADEAYLDAVAGRDYH</sequence>
<evidence type="ECO:0000313" key="1">
    <source>
        <dbReference type="EMBL" id="VEF11411.1"/>
    </source>
</evidence>
<reference evidence="1 2" key="1">
    <citation type="submission" date="2018-12" db="EMBL/GenBank/DDBJ databases">
        <authorList>
            <consortium name="Pathogen Informatics"/>
        </authorList>
    </citation>
    <scope>NUCLEOTIDE SEQUENCE [LARGE SCALE GENOMIC DNA]</scope>
    <source>
        <strain evidence="1 2">NCTC9428</strain>
    </source>
</reference>
<accession>A0A448DX38</accession>
<evidence type="ECO:0000313" key="2">
    <source>
        <dbReference type="Proteomes" id="UP000281909"/>
    </source>
</evidence>
<dbReference type="Proteomes" id="UP000281909">
    <property type="component" value="Chromosome"/>
</dbReference>
<proteinExistence type="predicted"/>
<dbReference type="RefSeq" id="WP_126363920.1">
    <property type="nucleotide sequence ID" value="NZ_LR134318.1"/>
</dbReference>
<dbReference type="OrthoDB" id="6904952at2"/>
<dbReference type="AlphaFoldDB" id="A0A448DX38"/>